<reference evidence="2" key="1">
    <citation type="submission" date="2019-07" db="EMBL/GenBank/DDBJ databases">
        <title>Hyphodiscus hymeniophilus genome sequencing and assembly.</title>
        <authorList>
            <person name="Kramer G."/>
            <person name="Nodwell J."/>
        </authorList>
    </citation>
    <scope>NUCLEOTIDE SEQUENCE</scope>
    <source>
        <strain evidence="2">ATCC 34498</strain>
    </source>
</reference>
<evidence type="ECO:0000259" key="1">
    <source>
        <dbReference type="Pfam" id="PF25540"/>
    </source>
</evidence>
<dbReference type="OrthoDB" id="2270193at2759"/>
<dbReference type="AlphaFoldDB" id="A0A9P6SML5"/>
<dbReference type="EMBL" id="VNKQ01000020">
    <property type="protein sequence ID" value="KAG0645059.1"/>
    <property type="molecule type" value="Genomic_DNA"/>
</dbReference>
<dbReference type="PANTHER" id="PTHR37543:SF1">
    <property type="entry name" value="CCCH ZINC FINGER DNA BINDING PROTEIN (AFU_ORTHOLOGUE AFUA_5G12760)"/>
    <property type="match status" value="1"/>
</dbReference>
<keyword evidence="3" id="KW-1185">Reference proteome</keyword>
<dbReference type="PANTHER" id="PTHR37543">
    <property type="entry name" value="CCCH ZINC FINGER DNA BINDING PROTEIN (AFU_ORTHOLOGUE AFUA_5G12760)"/>
    <property type="match status" value="1"/>
</dbReference>
<proteinExistence type="predicted"/>
<dbReference type="Proteomes" id="UP000785200">
    <property type="component" value="Unassembled WGS sequence"/>
</dbReference>
<dbReference type="InterPro" id="IPR057683">
    <property type="entry name" value="DUF7923"/>
</dbReference>
<gene>
    <name evidence="2" type="ORF">D0Z07_9098</name>
</gene>
<accession>A0A9P6SML5</accession>
<evidence type="ECO:0000313" key="3">
    <source>
        <dbReference type="Proteomes" id="UP000785200"/>
    </source>
</evidence>
<organism evidence="2 3">
    <name type="scientific">Hyphodiscus hymeniophilus</name>
    <dbReference type="NCBI Taxonomy" id="353542"/>
    <lineage>
        <taxon>Eukaryota</taxon>
        <taxon>Fungi</taxon>
        <taxon>Dikarya</taxon>
        <taxon>Ascomycota</taxon>
        <taxon>Pezizomycotina</taxon>
        <taxon>Leotiomycetes</taxon>
        <taxon>Helotiales</taxon>
        <taxon>Hyphodiscaceae</taxon>
        <taxon>Hyphodiscus</taxon>
    </lineage>
</organism>
<comment type="caution">
    <text evidence="2">The sequence shown here is derived from an EMBL/GenBank/DDBJ whole genome shotgun (WGS) entry which is preliminary data.</text>
</comment>
<evidence type="ECO:0000313" key="2">
    <source>
        <dbReference type="EMBL" id="KAG0645059.1"/>
    </source>
</evidence>
<sequence length="404" mass="45096">MATAVEEKNDYRRRFEEIRSVENLRDVLVEEVLAKLSVVTSQLDAVTTERAREVSVLEADLESEKEARRGWQDKAASFRQRLLGMVFHEDFVSRGLQGGYDAADKFVGKVREHLSSLSPPFEDAKTVPIMVKAFANRSGLAHAYAGNKKVVPPISINHFWIGFSRRYPLVDFVDVGLGKEEADNKLREVLAIYIGNPQCQHMLLGCCNDAGYVPVLRPYVAQASISERITLLSAGPVQAVMENLGFRITPIFEPLFISRPPLRAPPSNLPGENGSQSVKVTQPIVDSILASSSSSSSPVPEKPVKNCGRLRPIIRNGVGKRIDKPLSVDQKLVQTISKRNLCYWHYLRADCMTASCSRKHEYPRPLSPGEYDALWHVARQGMCYRLRNGVDCTDDQCLYGHGLV</sequence>
<dbReference type="Pfam" id="PF25540">
    <property type="entry name" value="DUF7923"/>
    <property type="match status" value="1"/>
</dbReference>
<name>A0A9P6SML5_9HELO</name>
<protein>
    <recommendedName>
        <fullName evidence="1">DUF7923 domain-containing protein</fullName>
    </recommendedName>
</protein>
<feature type="domain" description="DUF7923" evidence="1">
    <location>
        <begin position="84"/>
        <end position="250"/>
    </location>
</feature>